<dbReference type="Gene3D" id="1.10.10.160">
    <property type="match status" value="1"/>
</dbReference>
<evidence type="ECO:0000256" key="9">
    <source>
        <dbReference type="ARBA" id="ARBA00034808"/>
    </source>
</evidence>
<dbReference type="Gene3D" id="1.10.486.10">
    <property type="entry name" value="PCRA, domain 4"/>
    <property type="match status" value="2"/>
</dbReference>
<protein>
    <recommendedName>
        <fullName evidence="9">DNA 3'-5' helicase</fullName>
        <ecNumber evidence="9">5.6.2.4</ecNumber>
    </recommendedName>
</protein>
<feature type="domain" description="UvrD-like helicase C-terminal" evidence="13">
    <location>
        <begin position="283"/>
        <end position="744"/>
    </location>
</feature>
<dbReference type="RefSeq" id="WP_413272553.1">
    <property type="nucleotide sequence ID" value="NZ_JBHFNQ010000168.1"/>
</dbReference>
<sequence length="847" mass="96604">MSQTQPNPEQRKIINHINGSILVLAPVGTGKTRVLSSRVVQAINSGIPPEKILCLTFTNRAAKEMQERLAQMCPQEFRHITIKTFHSLCTSMLRIEARQIGLPADFIVYDDADCLGLIKDIFGLSEHQELKNKFSQVSNCKLKASHFQLSPNYPLEKLFASLGIREAQLASQYQATLQERHALDFADLIFYVRSMLYSYPEIRQRWEKRFDFIQVDEVQDTHLSEYEIVRCLASRTGNIAMIGDLDQTIYEWRGSEPEKVISQFKQEFQPQEYSLTWNYRATKILLNAASAFADSFTHRHTNITPAPTCEVGELIPVYAAKNQFDEARWIATQIQTLANNDPSFAYNRVAVLTRNHKRIEVISKVLEKFNIPCVTVEQHQFFMRQEVKDALAYLRLILNPFDTGSMLRMLLRPSRGIGSVTIENVIKEGEACGFKLTDMASTQTFIDGDPFSSLLRAYNEGTIVVFDVETTGFSASEDEVVEIAAAKLVKGKLEDEFHSYIANTVPVGESEQIHGYSDKFLAANGKPAFDVFGEFLSFAKDALLVGHNVSFDIKMLIANASKVGVLTPQFQWADTWNLANRFVQSDSYSLSALAEKLRLTQLPSHRAIDDTRTTIELLATLIPVIQLRADYRQALVYRYGDEFETIATQIENWRQASQELRPADLLGKVFIESGLYDYYQHEESKRLENIKRLVKIFQEQDDLALHPDTALRSIIEYTALAKNLDQISQDNNQVPIVTVHQSKGLEFDTVFLAGISEEEFPSYFSLRDGKLEEEKRLFYVAMTRAKKHLFISTFLRDSQHKGKSRSQFINLLPAEYLVEIPSRQDLEIMLSSSKQTEIYKNQNSKLI</sequence>
<dbReference type="PANTHER" id="PTHR11070">
    <property type="entry name" value="UVRD / RECB / PCRA DNA HELICASE FAMILY MEMBER"/>
    <property type="match status" value="1"/>
</dbReference>
<evidence type="ECO:0000256" key="10">
    <source>
        <dbReference type="ARBA" id="ARBA00048988"/>
    </source>
</evidence>
<evidence type="ECO:0000256" key="3">
    <source>
        <dbReference type="ARBA" id="ARBA00022801"/>
    </source>
</evidence>
<dbReference type="InterPro" id="IPR036397">
    <property type="entry name" value="RNaseH_sf"/>
</dbReference>
<feature type="domain" description="UvrD-like helicase ATP-binding" evidence="12">
    <location>
        <begin position="4"/>
        <end position="282"/>
    </location>
</feature>
<dbReference type="Pfam" id="PF00929">
    <property type="entry name" value="RNase_T"/>
    <property type="match status" value="1"/>
</dbReference>
<evidence type="ECO:0000313" key="14">
    <source>
        <dbReference type="EMBL" id="MFB2879515.1"/>
    </source>
</evidence>
<evidence type="ECO:0000256" key="8">
    <source>
        <dbReference type="ARBA" id="ARBA00034617"/>
    </source>
</evidence>
<evidence type="ECO:0000256" key="7">
    <source>
        <dbReference type="ARBA" id="ARBA00023235"/>
    </source>
</evidence>
<dbReference type="PROSITE" id="PS51198">
    <property type="entry name" value="UVRD_HELICASE_ATP_BIND"/>
    <property type="match status" value="1"/>
</dbReference>
<dbReference type="Proteomes" id="UP001576774">
    <property type="component" value="Unassembled WGS sequence"/>
</dbReference>
<dbReference type="Gene3D" id="3.40.50.300">
    <property type="entry name" value="P-loop containing nucleotide triphosphate hydrolases"/>
    <property type="match status" value="3"/>
</dbReference>
<name>A0ABV4X9P0_9CYAN</name>
<comment type="catalytic activity">
    <reaction evidence="8">
        <text>Couples ATP hydrolysis with the unwinding of duplex DNA by translocating in the 3'-5' direction.</text>
        <dbReference type="EC" id="5.6.2.4"/>
    </reaction>
</comment>
<keyword evidence="3 11" id="KW-0378">Hydrolase</keyword>
<evidence type="ECO:0000256" key="2">
    <source>
        <dbReference type="ARBA" id="ARBA00022741"/>
    </source>
</evidence>
<keyword evidence="5 11" id="KW-0067">ATP-binding</keyword>
<dbReference type="InterPro" id="IPR012337">
    <property type="entry name" value="RNaseH-like_sf"/>
</dbReference>
<dbReference type="GO" id="GO:0004527">
    <property type="term" value="F:exonuclease activity"/>
    <property type="evidence" value="ECO:0007669"/>
    <property type="project" value="UniProtKB-KW"/>
</dbReference>
<dbReference type="EMBL" id="JBHFNQ010000168">
    <property type="protein sequence ID" value="MFB2879515.1"/>
    <property type="molecule type" value="Genomic_DNA"/>
</dbReference>
<evidence type="ECO:0000256" key="4">
    <source>
        <dbReference type="ARBA" id="ARBA00022806"/>
    </source>
</evidence>
<dbReference type="InterPro" id="IPR013520">
    <property type="entry name" value="Ribonucl_H"/>
</dbReference>
<gene>
    <name evidence="14" type="ORF">ACE1CC_21885</name>
</gene>
<dbReference type="CDD" id="cd18807">
    <property type="entry name" value="SF1_C_UvrD"/>
    <property type="match status" value="1"/>
</dbReference>
<evidence type="ECO:0000256" key="5">
    <source>
        <dbReference type="ARBA" id="ARBA00022840"/>
    </source>
</evidence>
<organism evidence="14 15">
    <name type="scientific">Floridaenema aerugineum BLCC-F46</name>
    <dbReference type="NCBI Taxonomy" id="3153654"/>
    <lineage>
        <taxon>Bacteria</taxon>
        <taxon>Bacillati</taxon>
        <taxon>Cyanobacteriota</taxon>
        <taxon>Cyanophyceae</taxon>
        <taxon>Oscillatoriophycideae</taxon>
        <taxon>Aerosakkonematales</taxon>
        <taxon>Aerosakkonemataceae</taxon>
        <taxon>Floridanema</taxon>
        <taxon>Floridanema aerugineum</taxon>
    </lineage>
</organism>
<evidence type="ECO:0000259" key="12">
    <source>
        <dbReference type="PROSITE" id="PS51198"/>
    </source>
</evidence>
<dbReference type="InterPro" id="IPR013986">
    <property type="entry name" value="DExx_box_DNA_helicase_dom_sf"/>
</dbReference>
<keyword evidence="6" id="KW-0238">DNA-binding</keyword>
<accession>A0ABV4X9P0</accession>
<dbReference type="Pfam" id="PF00580">
    <property type="entry name" value="UvrD-helicase"/>
    <property type="match status" value="1"/>
</dbReference>
<comment type="caution">
    <text evidence="14">The sequence shown here is derived from an EMBL/GenBank/DDBJ whole genome shotgun (WGS) entry which is preliminary data.</text>
</comment>
<evidence type="ECO:0000256" key="1">
    <source>
        <dbReference type="ARBA" id="ARBA00009922"/>
    </source>
</evidence>
<keyword evidence="4 11" id="KW-0347">Helicase</keyword>
<evidence type="ECO:0000256" key="6">
    <source>
        <dbReference type="ARBA" id="ARBA00023125"/>
    </source>
</evidence>
<dbReference type="PANTHER" id="PTHR11070:SF2">
    <property type="entry name" value="ATP-DEPENDENT DNA HELICASE SRS2"/>
    <property type="match status" value="1"/>
</dbReference>
<evidence type="ECO:0000313" key="15">
    <source>
        <dbReference type="Proteomes" id="UP001576774"/>
    </source>
</evidence>
<dbReference type="InterPro" id="IPR000212">
    <property type="entry name" value="DNA_helicase_UvrD/REP"/>
</dbReference>
<keyword evidence="7" id="KW-0413">Isomerase</keyword>
<dbReference type="CDD" id="cd06127">
    <property type="entry name" value="DEDDh"/>
    <property type="match status" value="1"/>
</dbReference>
<dbReference type="SUPFAM" id="SSF53098">
    <property type="entry name" value="Ribonuclease H-like"/>
    <property type="match status" value="1"/>
</dbReference>
<dbReference type="Pfam" id="PF13361">
    <property type="entry name" value="UvrD_C"/>
    <property type="match status" value="1"/>
</dbReference>
<keyword evidence="14" id="KW-0269">Exonuclease</keyword>
<dbReference type="EC" id="5.6.2.4" evidence="9"/>
<dbReference type="CDD" id="cd17932">
    <property type="entry name" value="DEXQc_UvrD"/>
    <property type="match status" value="1"/>
</dbReference>
<comment type="catalytic activity">
    <reaction evidence="10">
        <text>ATP + H2O = ADP + phosphate + H(+)</text>
        <dbReference type="Rhea" id="RHEA:13065"/>
        <dbReference type="ChEBI" id="CHEBI:15377"/>
        <dbReference type="ChEBI" id="CHEBI:15378"/>
        <dbReference type="ChEBI" id="CHEBI:30616"/>
        <dbReference type="ChEBI" id="CHEBI:43474"/>
        <dbReference type="ChEBI" id="CHEBI:456216"/>
        <dbReference type="EC" id="5.6.2.4"/>
    </reaction>
</comment>
<dbReference type="Gene3D" id="3.30.420.10">
    <property type="entry name" value="Ribonuclease H-like superfamily/Ribonuclease H"/>
    <property type="match status" value="1"/>
</dbReference>
<comment type="similarity">
    <text evidence="1">Belongs to the helicase family. UvrD subfamily.</text>
</comment>
<dbReference type="SMART" id="SM00479">
    <property type="entry name" value="EXOIII"/>
    <property type="match status" value="1"/>
</dbReference>
<feature type="binding site" evidence="11">
    <location>
        <begin position="25"/>
        <end position="32"/>
    </location>
    <ligand>
        <name>ATP</name>
        <dbReference type="ChEBI" id="CHEBI:30616"/>
    </ligand>
</feature>
<evidence type="ECO:0000259" key="13">
    <source>
        <dbReference type="PROSITE" id="PS51217"/>
    </source>
</evidence>
<dbReference type="InterPro" id="IPR027417">
    <property type="entry name" value="P-loop_NTPase"/>
</dbReference>
<dbReference type="SUPFAM" id="SSF52540">
    <property type="entry name" value="P-loop containing nucleoside triphosphate hydrolases"/>
    <property type="match status" value="1"/>
</dbReference>
<keyword evidence="15" id="KW-1185">Reference proteome</keyword>
<keyword evidence="14" id="KW-0540">Nuclease</keyword>
<dbReference type="PROSITE" id="PS51217">
    <property type="entry name" value="UVRD_HELICASE_CTER"/>
    <property type="match status" value="1"/>
</dbReference>
<dbReference type="InterPro" id="IPR014017">
    <property type="entry name" value="DNA_helicase_UvrD-like_C"/>
</dbReference>
<proteinExistence type="inferred from homology"/>
<dbReference type="InterPro" id="IPR014016">
    <property type="entry name" value="UvrD-like_ATP-bd"/>
</dbReference>
<evidence type="ECO:0000256" key="11">
    <source>
        <dbReference type="PROSITE-ProRule" id="PRU00560"/>
    </source>
</evidence>
<keyword evidence="2 11" id="KW-0547">Nucleotide-binding</keyword>
<reference evidence="14 15" key="1">
    <citation type="submission" date="2024-09" db="EMBL/GenBank/DDBJ databases">
        <title>Floridaenema gen nov. (Aerosakkonemataceae, Aerosakkonematales ord. nov., Cyanobacteria) from benthic tropical and subtropical fresh waters, with the description of four new species.</title>
        <authorList>
            <person name="Moretto J.A."/>
            <person name="Berthold D.E."/>
            <person name="Lefler F.W."/>
            <person name="Huang I.-S."/>
            <person name="Laughinghouse H. IV."/>
        </authorList>
    </citation>
    <scope>NUCLEOTIDE SEQUENCE [LARGE SCALE GENOMIC DNA]</scope>
    <source>
        <strain evidence="14 15">BLCC-F46</strain>
    </source>
</reference>